<evidence type="ECO:0000256" key="1">
    <source>
        <dbReference type="PROSITE-ProRule" id="PRU00175"/>
    </source>
</evidence>
<dbReference type="PROSITE" id="PS50089">
    <property type="entry name" value="ZF_RING_2"/>
    <property type="match status" value="1"/>
</dbReference>
<dbReference type="InterPro" id="IPR001841">
    <property type="entry name" value="Znf_RING"/>
</dbReference>
<keyword evidence="1" id="KW-0479">Metal-binding</keyword>
<dbReference type="AlphaFoldDB" id="A0A813EI08"/>
<dbReference type="GO" id="GO:0008270">
    <property type="term" value="F:zinc ion binding"/>
    <property type="evidence" value="ECO:0007669"/>
    <property type="project" value="UniProtKB-KW"/>
</dbReference>
<proteinExistence type="predicted"/>
<comment type="caution">
    <text evidence="3">The sequence shown here is derived from an EMBL/GenBank/DDBJ whole genome shotgun (WGS) entry which is preliminary data.</text>
</comment>
<accession>A0A813EI08</accession>
<sequence length="152" mass="16599">MASNASGQGVPGAPCAVCFEELPWVSMPCCGREGATVGYCRRCIEIICEQYGGGMGRCPSCRHYIRIDSDGKLHLTLREATCKMCLQTRVIVDQEMCDACLLGVRHSLRYEFNASHIQCGATRRALQSLAAPVGPVTSAAKLRPTGESWRRM</sequence>
<keyword evidence="1" id="KW-0862">Zinc</keyword>
<evidence type="ECO:0000313" key="4">
    <source>
        <dbReference type="Proteomes" id="UP000654075"/>
    </source>
</evidence>
<name>A0A813EI08_POLGL</name>
<evidence type="ECO:0000259" key="2">
    <source>
        <dbReference type="PROSITE" id="PS50089"/>
    </source>
</evidence>
<evidence type="ECO:0000313" key="3">
    <source>
        <dbReference type="EMBL" id="CAE8599960.1"/>
    </source>
</evidence>
<dbReference type="Proteomes" id="UP000654075">
    <property type="component" value="Unassembled WGS sequence"/>
</dbReference>
<protein>
    <recommendedName>
        <fullName evidence="2">RING-type domain-containing protein</fullName>
    </recommendedName>
</protein>
<gene>
    <name evidence="3" type="ORF">PGLA1383_LOCUS18301</name>
</gene>
<keyword evidence="1" id="KW-0863">Zinc-finger</keyword>
<organism evidence="3 4">
    <name type="scientific">Polarella glacialis</name>
    <name type="common">Dinoflagellate</name>
    <dbReference type="NCBI Taxonomy" id="89957"/>
    <lineage>
        <taxon>Eukaryota</taxon>
        <taxon>Sar</taxon>
        <taxon>Alveolata</taxon>
        <taxon>Dinophyceae</taxon>
        <taxon>Suessiales</taxon>
        <taxon>Suessiaceae</taxon>
        <taxon>Polarella</taxon>
    </lineage>
</organism>
<feature type="domain" description="RING-type" evidence="2">
    <location>
        <begin position="15"/>
        <end position="62"/>
    </location>
</feature>
<dbReference type="EMBL" id="CAJNNV010011650">
    <property type="protein sequence ID" value="CAE8599960.1"/>
    <property type="molecule type" value="Genomic_DNA"/>
</dbReference>
<keyword evidence="4" id="KW-1185">Reference proteome</keyword>
<dbReference type="OrthoDB" id="42146at2759"/>
<reference evidence="3" key="1">
    <citation type="submission" date="2021-02" db="EMBL/GenBank/DDBJ databases">
        <authorList>
            <person name="Dougan E. K."/>
            <person name="Rhodes N."/>
            <person name="Thang M."/>
            <person name="Chan C."/>
        </authorList>
    </citation>
    <scope>NUCLEOTIDE SEQUENCE</scope>
</reference>